<protein>
    <submittedName>
        <fullName evidence="6">LysR family transcriptional regulator</fullName>
    </submittedName>
</protein>
<comment type="caution">
    <text evidence="6">The sequence shown here is derived from an EMBL/GenBank/DDBJ whole genome shotgun (WGS) entry which is preliminary data.</text>
</comment>
<evidence type="ECO:0000256" key="4">
    <source>
        <dbReference type="ARBA" id="ARBA00023163"/>
    </source>
</evidence>
<accession>A0A401FV83</accession>
<feature type="domain" description="HTH lysR-type" evidence="5">
    <location>
        <begin position="3"/>
        <end position="60"/>
    </location>
</feature>
<dbReference type="PROSITE" id="PS50931">
    <property type="entry name" value="HTH_LYSR"/>
    <property type="match status" value="1"/>
</dbReference>
<keyword evidence="4" id="KW-0804">Transcription</keyword>
<comment type="similarity">
    <text evidence="1">Belongs to the LysR transcriptional regulatory family.</text>
</comment>
<dbReference type="Gene3D" id="1.10.10.10">
    <property type="entry name" value="Winged helix-like DNA-binding domain superfamily/Winged helix DNA-binding domain"/>
    <property type="match status" value="1"/>
</dbReference>
<evidence type="ECO:0000313" key="6">
    <source>
        <dbReference type="EMBL" id="GBC60854.1"/>
    </source>
</evidence>
<evidence type="ECO:0000259" key="5">
    <source>
        <dbReference type="PROSITE" id="PS50931"/>
    </source>
</evidence>
<evidence type="ECO:0000256" key="1">
    <source>
        <dbReference type="ARBA" id="ARBA00009437"/>
    </source>
</evidence>
<dbReference type="Pfam" id="PF00126">
    <property type="entry name" value="HTH_1"/>
    <property type="match status" value="1"/>
</dbReference>
<dbReference type="Gene3D" id="3.40.190.290">
    <property type="match status" value="1"/>
</dbReference>
<dbReference type="PRINTS" id="PR00039">
    <property type="entry name" value="HTHLYSR"/>
</dbReference>
<dbReference type="PANTHER" id="PTHR30126">
    <property type="entry name" value="HTH-TYPE TRANSCRIPTIONAL REGULATOR"/>
    <property type="match status" value="1"/>
</dbReference>
<reference evidence="7" key="2">
    <citation type="submission" date="2019-01" db="EMBL/GenBank/DDBJ databases">
        <title>Genome sequence of Desulfonema ishimotonii strain Tokyo 01.</title>
        <authorList>
            <person name="Fukui M."/>
        </authorList>
    </citation>
    <scope>NUCLEOTIDE SEQUENCE [LARGE SCALE GENOMIC DNA]</scope>
    <source>
        <strain evidence="7">Tokyo 01</strain>
    </source>
</reference>
<keyword evidence="3" id="KW-0238">DNA-binding</keyword>
<gene>
    <name evidence="6" type="ORF">DENIS_1813</name>
</gene>
<dbReference type="PANTHER" id="PTHR30126:SF40">
    <property type="entry name" value="HTH-TYPE TRANSCRIPTIONAL REGULATOR GLTR"/>
    <property type="match status" value="1"/>
</dbReference>
<dbReference type="SUPFAM" id="SSF46785">
    <property type="entry name" value="Winged helix' DNA-binding domain"/>
    <property type="match status" value="1"/>
</dbReference>
<evidence type="ECO:0000256" key="3">
    <source>
        <dbReference type="ARBA" id="ARBA00023125"/>
    </source>
</evidence>
<evidence type="ECO:0000256" key="2">
    <source>
        <dbReference type="ARBA" id="ARBA00023015"/>
    </source>
</evidence>
<name>A0A401FV83_9BACT</name>
<dbReference type="CDD" id="cd05466">
    <property type="entry name" value="PBP2_LTTR_substrate"/>
    <property type="match status" value="1"/>
</dbReference>
<reference evidence="7" key="1">
    <citation type="submission" date="2017-11" db="EMBL/GenBank/DDBJ databases">
        <authorList>
            <person name="Watanabe M."/>
            <person name="Kojima H."/>
        </authorList>
    </citation>
    <scope>NUCLEOTIDE SEQUENCE [LARGE SCALE GENOMIC DNA]</scope>
    <source>
        <strain evidence="7">Tokyo 01</strain>
    </source>
</reference>
<organism evidence="6 7">
    <name type="scientific">Desulfonema ishimotonii</name>
    <dbReference type="NCBI Taxonomy" id="45657"/>
    <lineage>
        <taxon>Bacteria</taxon>
        <taxon>Pseudomonadati</taxon>
        <taxon>Thermodesulfobacteriota</taxon>
        <taxon>Desulfobacteria</taxon>
        <taxon>Desulfobacterales</taxon>
        <taxon>Desulfococcaceae</taxon>
        <taxon>Desulfonema</taxon>
    </lineage>
</organism>
<dbReference type="GO" id="GO:0000976">
    <property type="term" value="F:transcription cis-regulatory region binding"/>
    <property type="evidence" value="ECO:0007669"/>
    <property type="project" value="TreeGrafter"/>
</dbReference>
<evidence type="ECO:0000313" key="7">
    <source>
        <dbReference type="Proteomes" id="UP000288096"/>
    </source>
</evidence>
<dbReference type="GO" id="GO:0003700">
    <property type="term" value="F:DNA-binding transcription factor activity"/>
    <property type="evidence" value="ECO:0007669"/>
    <property type="project" value="InterPro"/>
</dbReference>
<proteinExistence type="inferred from homology"/>
<dbReference type="SUPFAM" id="SSF53850">
    <property type="entry name" value="Periplasmic binding protein-like II"/>
    <property type="match status" value="1"/>
</dbReference>
<dbReference type="EMBL" id="BEXT01000001">
    <property type="protein sequence ID" value="GBC60854.1"/>
    <property type="molecule type" value="Genomic_DNA"/>
</dbReference>
<dbReference type="RefSeq" id="WP_124328214.1">
    <property type="nucleotide sequence ID" value="NZ_BEXT01000001.1"/>
</dbReference>
<keyword evidence="7" id="KW-1185">Reference proteome</keyword>
<keyword evidence="2" id="KW-0805">Transcription regulation</keyword>
<sequence length="313" mass="35373">MKPDFNRLKVFYHIFSRMSIALAAKDLHVTQSAVSQHLQKLEAEIGTPLFTRLHKRLVPTAAGENLFRIVEPFVSELESGLRTIRQAREKPSGRLRIGSPVEFGKKYFPGIFGAFREKYPDVTFFLKLGHSPTLLSMVSQGKLDFAFADIFPTHDRFSGDLGIFSIEPIVEEEIVLACSGEYHARHVEHDHSFEHLVTRDFIAYGLSALPLKNWFRHHFGKAFSRLNIVMAVESHQTVVAGIKHHMGLGVVASHVVHGEISRGEIVPVTTSEKEVINRISLVQLQDKIPTLTEKAFLAHFREIMNATGMKRLE</sequence>
<dbReference type="OrthoDB" id="9785745at2"/>
<dbReference type="InterPro" id="IPR036388">
    <property type="entry name" value="WH-like_DNA-bd_sf"/>
</dbReference>
<dbReference type="InterPro" id="IPR036390">
    <property type="entry name" value="WH_DNA-bd_sf"/>
</dbReference>
<dbReference type="InterPro" id="IPR005119">
    <property type="entry name" value="LysR_subst-bd"/>
</dbReference>
<dbReference type="AlphaFoldDB" id="A0A401FV83"/>
<dbReference type="InterPro" id="IPR000847">
    <property type="entry name" value="LysR_HTH_N"/>
</dbReference>
<dbReference type="Pfam" id="PF03466">
    <property type="entry name" value="LysR_substrate"/>
    <property type="match status" value="1"/>
</dbReference>
<dbReference type="Proteomes" id="UP000288096">
    <property type="component" value="Unassembled WGS sequence"/>
</dbReference>